<dbReference type="AlphaFoldDB" id="A0A1F6TMP5"/>
<reference evidence="1 2" key="1">
    <citation type="journal article" date="2016" name="Nat. Commun.">
        <title>Thousands of microbial genomes shed light on interconnected biogeochemical processes in an aquifer system.</title>
        <authorList>
            <person name="Anantharaman K."/>
            <person name="Brown C.T."/>
            <person name="Hug L.A."/>
            <person name="Sharon I."/>
            <person name="Castelle C.J."/>
            <person name="Probst A.J."/>
            <person name="Thomas B.C."/>
            <person name="Singh A."/>
            <person name="Wilkins M.J."/>
            <person name="Karaoz U."/>
            <person name="Brodie E.L."/>
            <person name="Williams K.H."/>
            <person name="Hubbard S.S."/>
            <person name="Banfield J.F."/>
        </authorList>
    </citation>
    <scope>NUCLEOTIDE SEQUENCE [LARGE SCALE GENOMIC DNA]</scope>
</reference>
<evidence type="ECO:0000313" key="2">
    <source>
        <dbReference type="Proteomes" id="UP000176484"/>
    </source>
</evidence>
<protein>
    <recommendedName>
        <fullName evidence="3">GIY-YIG domain-containing protein</fullName>
    </recommendedName>
</protein>
<dbReference type="InterPro" id="IPR035901">
    <property type="entry name" value="GIY-YIG_endonuc_sf"/>
</dbReference>
<comment type="caution">
    <text evidence="1">The sequence shown here is derived from an EMBL/GenBank/DDBJ whole genome shotgun (WGS) entry which is preliminary data.</text>
</comment>
<evidence type="ECO:0000313" key="1">
    <source>
        <dbReference type="EMBL" id="OGI46390.1"/>
    </source>
</evidence>
<organism evidence="1 2">
    <name type="scientific">Candidatus Nomurabacteria bacterium GWB1_40_6</name>
    <dbReference type="NCBI Taxonomy" id="1801727"/>
    <lineage>
        <taxon>Bacteria</taxon>
        <taxon>Candidatus Nomuraibacteriota</taxon>
    </lineage>
</organism>
<name>A0A1F6TMP5_9BACT</name>
<accession>A0A1F6TMP5</accession>
<dbReference type="CDD" id="cd00719">
    <property type="entry name" value="GIY-YIG_SF"/>
    <property type="match status" value="1"/>
</dbReference>
<sequence>MAKTKKRKMVKGALIKGMSKNLPSDILIDPVFKEKLQELLRGYAGIYALYKGERLYYVGLARNLHGRVRWHLKDRHAGKWDQFKIFRIQNVRYLRDIETLIHHIAETRGNRSKGRVPKDADLNRALWEVLREYERRIKPLKRALR</sequence>
<dbReference type="SUPFAM" id="SSF82771">
    <property type="entry name" value="GIY-YIG endonuclease"/>
    <property type="match status" value="1"/>
</dbReference>
<dbReference type="Proteomes" id="UP000176484">
    <property type="component" value="Unassembled WGS sequence"/>
</dbReference>
<evidence type="ECO:0008006" key="3">
    <source>
        <dbReference type="Google" id="ProtNLM"/>
    </source>
</evidence>
<gene>
    <name evidence="1" type="ORF">A2121_01055</name>
</gene>
<proteinExistence type="predicted"/>
<dbReference type="EMBL" id="MFTD01000022">
    <property type="protein sequence ID" value="OGI46390.1"/>
    <property type="molecule type" value="Genomic_DNA"/>
</dbReference>